<proteinExistence type="predicted"/>
<name>A0A4P9YHN9_ROZAC</name>
<gene>
    <name evidence="1" type="ORF">ROZALSC1DRAFT_22610</name>
</gene>
<organism evidence="1 2">
    <name type="scientific">Rozella allomycis (strain CSF55)</name>
    <dbReference type="NCBI Taxonomy" id="988480"/>
    <lineage>
        <taxon>Eukaryota</taxon>
        <taxon>Fungi</taxon>
        <taxon>Fungi incertae sedis</taxon>
        <taxon>Cryptomycota</taxon>
        <taxon>Cryptomycota incertae sedis</taxon>
        <taxon>Rozella</taxon>
    </lineage>
</organism>
<sequence>ETFSDNDYLPIFKQLGAAIEERGLVVDIANDMIIDVLRPIVMRSEVSEKMIVFDKTKVSDLIAAGAYTVSPSGASTMKLKFPSIFVYGYGRLVPELANVLIPWIETDASSDGLKFEEFHGYWECFHRHFRQNEYYSLPEIYPNAIHCSKDIQGLTFKNFTGRMVKARNLREAFNHHCSKKDNSSDIYHIGGNNCGFDSVHFTVSNSGEKIALCWVMRYSQETSSTSVGWDTVERKFVYTVEDFNKHDVPHKVVFIYTAYGNISGNLSEKLSEKGINSVFVLNRQSLNKLYGPFTHRASLY</sequence>
<dbReference type="EMBL" id="ML005299">
    <property type="protein sequence ID" value="RKP19087.1"/>
    <property type="molecule type" value="Genomic_DNA"/>
</dbReference>
<feature type="non-terminal residue" evidence="1">
    <location>
        <position position="1"/>
    </location>
</feature>
<dbReference type="Proteomes" id="UP000281549">
    <property type="component" value="Unassembled WGS sequence"/>
</dbReference>
<accession>A0A4P9YHN9</accession>
<dbReference type="AlphaFoldDB" id="A0A4P9YHN9"/>
<protein>
    <submittedName>
        <fullName evidence="1">Uncharacterized protein</fullName>
    </submittedName>
</protein>
<evidence type="ECO:0000313" key="1">
    <source>
        <dbReference type="EMBL" id="RKP19087.1"/>
    </source>
</evidence>
<reference evidence="2" key="1">
    <citation type="journal article" date="2018" name="Nat. Microbiol.">
        <title>Leveraging single-cell genomics to expand the fungal tree of life.</title>
        <authorList>
            <person name="Ahrendt S.R."/>
            <person name="Quandt C.A."/>
            <person name="Ciobanu D."/>
            <person name="Clum A."/>
            <person name="Salamov A."/>
            <person name="Andreopoulos B."/>
            <person name="Cheng J.F."/>
            <person name="Woyke T."/>
            <person name="Pelin A."/>
            <person name="Henrissat B."/>
            <person name="Reynolds N.K."/>
            <person name="Benny G.L."/>
            <person name="Smith M.E."/>
            <person name="James T.Y."/>
            <person name="Grigoriev I.V."/>
        </authorList>
    </citation>
    <scope>NUCLEOTIDE SEQUENCE [LARGE SCALE GENOMIC DNA]</scope>
    <source>
        <strain evidence="2">CSF55</strain>
    </source>
</reference>
<evidence type="ECO:0000313" key="2">
    <source>
        <dbReference type="Proteomes" id="UP000281549"/>
    </source>
</evidence>